<dbReference type="InterPro" id="IPR002508">
    <property type="entry name" value="MurNAc-LAA_cat"/>
</dbReference>
<dbReference type="CDD" id="cd02696">
    <property type="entry name" value="MurNAc-LAA"/>
    <property type="match status" value="1"/>
</dbReference>
<evidence type="ECO:0000256" key="1">
    <source>
        <dbReference type="ARBA" id="ARBA00022801"/>
    </source>
</evidence>
<protein>
    <submittedName>
        <fullName evidence="4">Cell wall hydrolase/autolysin</fullName>
    </submittedName>
</protein>
<dbReference type="Proteomes" id="UP000005387">
    <property type="component" value="Unassembled WGS sequence"/>
</dbReference>
<dbReference type="SMART" id="SM00646">
    <property type="entry name" value="Ami_3"/>
    <property type="match status" value="1"/>
</dbReference>
<reference evidence="4 5" key="1">
    <citation type="submission" date="2010-07" db="EMBL/GenBank/DDBJ databases">
        <title>The draft genome of Paenibacillus curdlanolyticus YK9.</title>
        <authorList>
            <consortium name="US DOE Joint Genome Institute (JGI-PGF)"/>
            <person name="Lucas S."/>
            <person name="Copeland A."/>
            <person name="Lapidus A."/>
            <person name="Cheng J.-F."/>
            <person name="Bruce D."/>
            <person name="Goodwin L."/>
            <person name="Pitluck S."/>
            <person name="Land M.L."/>
            <person name="Hauser L."/>
            <person name="Chang Y.-J."/>
            <person name="Jeffries C."/>
            <person name="Anderson I.J."/>
            <person name="Johnson E."/>
            <person name="Loganathan U."/>
            <person name="Mulhopadhyay B."/>
            <person name="Kyrpides N."/>
            <person name="Woyke T.J."/>
        </authorList>
    </citation>
    <scope>NUCLEOTIDE SEQUENCE [LARGE SCALE GENOMIC DNA]</scope>
    <source>
        <strain evidence="4 5">YK9</strain>
    </source>
</reference>
<dbReference type="PANTHER" id="PTHR30404">
    <property type="entry name" value="N-ACETYLMURAMOYL-L-ALANINE AMIDASE"/>
    <property type="match status" value="1"/>
</dbReference>
<name>E0ICU6_9BACL</name>
<dbReference type="GO" id="GO:0009253">
    <property type="term" value="P:peptidoglycan catabolic process"/>
    <property type="evidence" value="ECO:0007669"/>
    <property type="project" value="InterPro"/>
</dbReference>
<keyword evidence="5" id="KW-1185">Reference proteome</keyword>
<evidence type="ECO:0000313" key="4">
    <source>
        <dbReference type="EMBL" id="EFM09982.1"/>
    </source>
</evidence>
<organism evidence="4 5">
    <name type="scientific">Paenibacillus curdlanolyticus YK9</name>
    <dbReference type="NCBI Taxonomy" id="717606"/>
    <lineage>
        <taxon>Bacteria</taxon>
        <taxon>Bacillati</taxon>
        <taxon>Bacillota</taxon>
        <taxon>Bacilli</taxon>
        <taxon>Bacillales</taxon>
        <taxon>Paenibacillaceae</taxon>
        <taxon>Paenibacillus</taxon>
    </lineage>
</organism>
<dbReference type="GO" id="GO:0008745">
    <property type="term" value="F:N-acetylmuramoyl-L-alanine amidase activity"/>
    <property type="evidence" value="ECO:0007669"/>
    <property type="project" value="InterPro"/>
</dbReference>
<sequence length="264" mass="29214">MENQQTQSELTNKRSDRFKHIWHTRRLIVPIVIMTLLWSPIPFSKNDLAAAAAADAKSDPPNYKRALPTAAILIDAGHGGIDGGTVFGDTLEKDINLAVAQKLYLLLRSQGINAILNRTGDYALSDDNRWHQTSSRHRRDLSQRKQLTAEIETALFVSLHVNWAKNNGKRGPLVLHQDNGKSALLASCIQDALNQLQHTRALPVIGKPYYLLKTVKQPAVIVEMGFLSHTGDRAMLTNKVSQTKLASAIANGLRQYLLLVGSLD</sequence>
<gene>
    <name evidence="4" type="ORF">PaecuDRAFT_3485</name>
</gene>
<dbReference type="AlphaFoldDB" id="E0ICU6"/>
<dbReference type="EMBL" id="AEDD01000009">
    <property type="protein sequence ID" value="EFM09982.1"/>
    <property type="molecule type" value="Genomic_DNA"/>
</dbReference>
<dbReference type="GO" id="GO:0030288">
    <property type="term" value="C:outer membrane-bounded periplasmic space"/>
    <property type="evidence" value="ECO:0007669"/>
    <property type="project" value="TreeGrafter"/>
</dbReference>
<dbReference type="Gene3D" id="3.40.630.40">
    <property type="entry name" value="Zn-dependent exopeptidases"/>
    <property type="match status" value="1"/>
</dbReference>
<dbReference type="SUPFAM" id="SSF53187">
    <property type="entry name" value="Zn-dependent exopeptidases"/>
    <property type="match status" value="1"/>
</dbReference>
<keyword evidence="2" id="KW-0472">Membrane</keyword>
<evidence type="ECO:0000259" key="3">
    <source>
        <dbReference type="SMART" id="SM00646"/>
    </source>
</evidence>
<feature type="transmembrane region" description="Helical" evidence="2">
    <location>
        <begin position="27"/>
        <end position="43"/>
    </location>
</feature>
<keyword evidence="2" id="KW-0812">Transmembrane</keyword>
<dbReference type="RefSeq" id="WP_006039473.1">
    <property type="nucleotide sequence ID" value="NZ_AEDD01000009.1"/>
</dbReference>
<accession>E0ICU6</accession>
<dbReference type="eggNOG" id="COG0860">
    <property type="taxonomic scope" value="Bacteria"/>
</dbReference>
<keyword evidence="2" id="KW-1133">Transmembrane helix</keyword>
<evidence type="ECO:0000313" key="5">
    <source>
        <dbReference type="Proteomes" id="UP000005387"/>
    </source>
</evidence>
<evidence type="ECO:0000256" key="2">
    <source>
        <dbReference type="SAM" id="Phobius"/>
    </source>
</evidence>
<keyword evidence="1 4" id="KW-0378">Hydrolase</keyword>
<proteinExistence type="predicted"/>
<dbReference type="Pfam" id="PF01520">
    <property type="entry name" value="Amidase_3"/>
    <property type="match status" value="1"/>
</dbReference>
<dbReference type="InterPro" id="IPR050695">
    <property type="entry name" value="N-acetylmuramoyl_amidase_3"/>
</dbReference>
<dbReference type="STRING" id="717606.PaecuDRAFT_3485"/>
<dbReference type="PANTHER" id="PTHR30404:SF0">
    <property type="entry name" value="N-ACETYLMURAMOYL-L-ALANINE AMIDASE AMIC"/>
    <property type="match status" value="1"/>
</dbReference>
<feature type="domain" description="MurNAc-LAA" evidence="3">
    <location>
        <begin position="153"/>
        <end position="254"/>
    </location>
</feature>